<evidence type="ECO:0000256" key="2">
    <source>
        <dbReference type="RuleBase" id="RU003750"/>
    </source>
</evidence>
<comment type="similarity">
    <text evidence="2">Belongs to the CDP-alcohol phosphatidyltransferase class-I family.</text>
</comment>
<name>A0A8G2L8E9_PICTO</name>
<protein>
    <submittedName>
        <fullName evidence="4">Archaetidylinositol phosphate synthase</fullName>
    </submittedName>
</protein>
<accession>A0A8G2L8E9</accession>
<keyword evidence="1 2" id="KW-0808">Transferase</keyword>
<feature type="transmembrane region" description="Helical" evidence="3">
    <location>
        <begin position="150"/>
        <end position="169"/>
    </location>
</feature>
<dbReference type="EMBL" id="FWYE01000003">
    <property type="protein sequence ID" value="SMD31379.1"/>
    <property type="molecule type" value="Genomic_DNA"/>
</dbReference>
<organism evidence="4 5">
    <name type="scientific">Picrophilus torridus (strain ATCC 700027 / DSM 9790 / JCM 10055 / NBRC 100828 / KAW 2/3)</name>
    <dbReference type="NCBI Taxonomy" id="1122961"/>
    <lineage>
        <taxon>Archaea</taxon>
        <taxon>Methanobacteriati</taxon>
        <taxon>Thermoplasmatota</taxon>
        <taxon>Thermoplasmata</taxon>
        <taxon>Thermoplasmatales</taxon>
        <taxon>Picrophilaceae</taxon>
        <taxon>Picrophilus</taxon>
    </lineage>
</organism>
<keyword evidence="3" id="KW-0812">Transmembrane</keyword>
<feature type="transmembrane region" description="Helical" evidence="3">
    <location>
        <begin position="181"/>
        <end position="200"/>
    </location>
</feature>
<dbReference type="InterPro" id="IPR043130">
    <property type="entry name" value="CDP-OH_PTrfase_TM_dom"/>
</dbReference>
<reference evidence="4 5" key="1">
    <citation type="submission" date="2017-04" db="EMBL/GenBank/DDBJ databases">
        <authorList>
            <person name="Varghese N."/>
            <person name="Submissions S."/>
        </authorList>
    </citation>
    <scope>NUCLEOTIDE SEQUENCE [LARGE SCALE GENOMIC DNA]</scope>
    <source>
        <strain evidence="4 5">DSM 9789</strain>
    </source>
</reference>
<gene>
    <name evidence="4" type="ORF">SAMN02745355_1311</name>
</gene>
<evidence type="ECO:0000256" key="1">
    <source>
        <dbReference type="ARBA" id="ARBA00022679"/>
    </source>
</evidence>
<comment type="caution">
    <text evidence="4">The sequence shown here is derived from an EMBL/GenBank/DDBJ whole genome shotgun (WGS) entry which is preliminary data.</text>
</comment>
<keyword evidence="3" id="KW-0472">Membrane</keyword>
<keyword evidence="3" id="KW-1133">Transmembrane helix</keyword>
<evidence type="ECO:0000256" key="3">
    <source>
        <dbReference type="SAM" id="Phobius"/>
    </source>
</evidence>
<dbReference type="Proteomes" id="UP000192315">
    <property type="component" value="Unassembled WGS sequence"/>
</dbReference>
<sequence length="204" mass="23150">MSMVLDSYRKSADKIIDPLSRLFLKFRPNTITILSLIFALMAGIFYYLSHFYLIISFIFLLFSSLFDALDGKIARIKNLQSLKGDLMDHTFDRYSDIFIITGMMLSFYGNIYLGLFAIIGILMTSYMGTQSQALGLKRNYSGIAGRADRLVLIIIFTLIQFLVPGYFLIHGIKIDATDILLIWFGVAGNITAVTRFIDAYKNLN</sequence>
<dbReference type="GO" id="GO:0008654">
    <property type="term" value="P:phospholipid biosynthetic process"/>
    <property type="evidence" value="ECO:0007669"/>
    <property type="project" value="InterPro"/>
</dbReference>
<dbReference type="Gene3D" id="1.20.120.1760">
    <property type="match status" value="1"/>
</dbReference>
<dbReference type="InterPro" id="IPR048254">
    <property type="entry name" value="CDP_ALCOHOL_P_TRANSF_CS"/>
</dbReference>
<evidence type="ECO:0000313" key="4">
    <source>
        <dbReference type="EMBL" id="SMD31379.1"/>
    </source>
</evidence>
<feature type="transmembrane region" description="Helical" evidence="3">
    <location>
        <begin position="31"/>
        <end position="62"/>
    </location>
</feature>
<keyword evidence="5" id="KW-1185">Reference proteome</keyword>
<dbReference type="PROSITE" id="PS00379">
    <property type="entry name" value="CDP_ALCOHOL_P_TRANSF"/>
    <property type="match status" value="1"/>
</dbReference>
<dbReference type="GO" id="GO:0016780">
    <property type="term" value="F:phosphotransferase activity, for other substituted phosphate groups"/>
    <property type="evidence" value="ECO:0007669"/>
    <property type="project" value="InterPro"/>
</dbReference>
<dbReference type="Pfam" id="PF01066">
    <property type="entry name" value="CDP-OH_P_transf"/>
    <property type="match status" value="1"/>
</dbReference>
<proteinExistence type="inferred from homology"/>
<dbReference type="GO" id="GO:0016020">
    <property type="term" value="C:membrane"/>
    <property type="evidence" value="ECO:0007669"/>
    <property type="project" value="InterPro"/>
</dbReference>
<dbReference type="InterPro" id="IPR000462">
    <property type="entry name" value="CDP-OH_P_trans"/>
</dbReference>
<dbReference type="AlphaFoldDB" id="A0A8G2L8E9"/>
<evidence type="ECO:0000313" key="5">
    <source>
        <dbReference type="Proteomes" id="UP000192315"/>
    </source>
</evidence>